<dbReference type="SUPFAM" id="SSF48371">
    <property type="entry name" value="ARM repeat"/>
    <property type="match status" value="1"/>
</dbReference>
<dbReference type="InterPro" id="IPR004155">
    <property type="entry name" value="PBS_lyase_HEAT"/>
</dbReference>
<dbReference type="InterPro" id="IPR011989">
    <property type="entry name" value="ARM-like"/>
</dbReference>
<evidence type="ECO:0000313" key="1">
    <source>
        <dbReference type="EMBL" id="MDP9972450.1"/>
    </source>
</evidence>
<gene>
    <name evidence="1" type="ORF">J2W39_003692</name>
</gene>
<dbReference type="Proteomes" id="UP001224845">
    <property type="component" value="Unassembled WGS sequence"/>
</dbReference>
<organism evidence="1 2">
    <name type="scientific">Variovorax paradoxus</name>
    <dbReference type="NCBI Taxonomy" id="34073"/>
    <lineage>
        <taxon>Bacteria</taxon>
        <taxon>Pseudomonadati</taxon>
        <taxon>Pseudomonadota</taxon>
        <taxon>Betaproteobacteria</taxon>
        <taxon>Burkholderiales</taxon>
        <taxon>Comamonadaceae</taxon>
        <taxon>Variovorax</taxon>
    </lineage>
</organism>
<evidence type="ECO:0000313" key="2">
    <source>
        <dbReference type="Proteomes" id="UP001224845"/>
    </source>
</evidence>
<proteinExistence type="predicted"/>
<dbReference type="SMART" id="SM00567">
    <property type="entry name" value="EZ_HEAT"/>
    <property type="match status" value="2"/>
</dbReference>
<dbReference type="Gene3D" id="1.25.10.10">
    <property type="entry name" value="Leucine-rich Repeat Variant"/>
    <property type="match status" value="1"/>
</dbReference>
<protein>
    <submittedName>
        <fullName evidence="1">HEAT repeat protein</fullName>
    </submittedName>
</protein>
<dbReference type="AlphaFoldDB" id="A0AAW8EHV5"/>
<dbReference type="RefSeq" id="WP_307595000.1">
    <property type="nucleotide sequence ID" value="NZ_JAUSRV010000008.1"/>
</dbReference>
<reference evidence="1" key="1">
    <citation type="submission" date="2023-07" db="EMBL/GenBank/DDBJ databases">
        <title>Sorghum-associated microbial communities from plants grown in Nebraska, USA.</title>
        <authorList>
            <person name="Schachtman D."/>
        </authorList>
    </citation>
    <scope>NUCLEOTIDE SEQUENCE</scope>
    <source>
        <strain evidence="1">DS3315</strain>
    </source>
</reference>
<sequence length="129" mass="14365">MTSSKDVASLEAELNSLPEYDKARVPLLLELLVLEGHDLHEDIVFDLGLLGDPAAIPAIAKVVEEPPSYIVEAGEWTCHPFQRKCAYALARIGTLESRQVLEHLAKHTDPALREYGEEGLSHWPMPWTP</sequence>
<comment type="caution">
    <text evidence="1">The sequence shown here is derived from an EMBL/GenBank/DDBJ whole genome shotgun (WGS) entry which is preliminary data.</text>
</comment>
<name>A0AAW8EHV5_VARPD</name>
<accession>A0AAW8EHV5</accession>
<dbReference type="EMBL" id="JAUSRV010000008">
    <property type="protein sequence ID" value="MDP9972450.1"/>
    <property type="molecule type" value="Genomic_DNA"/>
</dbReference>
<dbReference type="Pfam" id="PF03130">
    <property type="entry name" value="HEAT_PBS"/>
    <property type="match status" value="1"/>
</dbReference>
<dbReference type="InterPro" id="IPR016024">
    <property type="entry name" value="ARM-type_fold"/>
</dbReference>